<comment type="caution">
    <text evidence="2">The sequence shown here is derived from an EMBL/GenBank/DDBJ whole genome shotgun (WGS) entry which is preliminary data.</text>
</comment>
<evidence type="ECO:0000313" key="3">
    <source>
        <dbReference type="Proteomes" id="UP000549695"/>
    </source>
</evidence>
<name>A0A852W6Y1_PSEA5</name>
<reference evidence="2 3" key="1">
    <citation type="submission" date="2020-07" db="EMBL/GenBank/DDBJ databases">
        <title>Sequencing the genomes of 1000 actinobacteria strains.</title>
        <authorList>
            <person name="Klenk H.-P."/>
        </authorList>
    </citation>
    <scope>NUCLEOTIDE SEQUENCE [LARGE SCALE GENOMIC DNA]</scope>
    <source>
        <strain evidence="2 3">DSM 44749</strain>
    </source>
</reference>
<dbReference type="InterPro" id="IPR051678">
    <property type="entry name" value="AGP_Transferase"/>
</dbReference>
<dbReference type="SUPFAM" id="SSF56112">
    <property type="entry name" value="Protein kinase-like (PK-like)"/>
    <property type="match status" value="1"/>
</dbReference>
<dbReference type="GO" id="GO:0016301">
    <property type="term" value="F:kinase activity"/>
    <property type="evidence" value="ECO:0007669"/>
    <property type="project" value="UniProtKB-KW"/>
</dbReference>
<gene>
    <name evidence="2" type="ORF">HDA37_005162</name>
</gene>
<sequence>MVDVRSPADVVDRAALGAWLRDQGLGNWSGELEPVGGGTQNVVLRTVVDGRPLVLRSPPVHPRPGSARTIAREITVLGALRGTDVPHPELVAACTDAEVLGRPFYLMSDVDGVNPGERVSPEQAATTALRHGAVLDVARAAARLGRLDPAAVGLDALRRPGPFLERQVPRWTEQLASYSEVPGYDPGDLPDVAVAADWLTRHRPPEPEPGVAHGDLHLNNVLLDRTRPRVAALVDWEMCTVGDPLLDLGWLLVTWPVDPVGFGAGTELAGYGGLPTRAELVAAYADAGGRDTTGITWYAGLAAFKLGVVLEGTWARVAAGEADRAVGERLHGAAVALLELAVRIARDEWAVSAG</sequence>
<dbReference type="AlphaFoldDB" id="A0A852W6Y1"/>
<dbReference type="Gene3D" id="3.30.200.20">
    <property type="entry name" value="Phosphorylase Kinase, domain 1"/>
    <property type="match status" value="1"/>
</dbReference>
<keyword evidence="2" id="KW-0418">Kinase</keyword>
<keyword evidence="3" id="KW-1185">Reference proteome</keyword>
<dbReference type="InterPro" id="IPR002575">
    <property type="entry name" value="Aminoglycoside_PTrfase"/>
</dbReference>
<organism evidence="2 3">
    <name type="scientific">Pseudonocardia alni</name>
    <name type="common">Amycolata alni</name>
    <dbReference type="NCBI Taxonomy" id="33907"/>
    <lineage>
        <taxon>Bacteria</taxon>
        <taxon>Bacillati</taxon>
        <taxon>Actinomycetota</taxon>
        <taxon>Actinomycetes</taxon>
        <taxon>Pseudonocardiales</taxon>
        <taxon>Pseudonocardiaceae</taxon>
        <taxon>Pseudonocardia</taxon>
    </lineage>
</organism>
<feature type="domain" description="Aminoglycoside phosphotransferase" evidence="1">
    <location>
        <begin position="32"/>
        <end position="278"/>
    </location>
</feature>
<evidence type="ECO:0000259" key="1">
    <source>
        <dbReference type="Pfam" id="PF01636"/>
    </source>
</evidence>
<accession>A0A852W6Y1</accession>
<keyword evidence="2" id="KW-0808">Transferase</keyword>
<proteinExistence type="predicted"/>
<protein>
    <submittedName>
        <fullName evidence="2">Aminoglycoside phosphotransferase (APT) family kinase protein</fullName>
    </submittedName>
</protein>
<dbReference type="CDD" id="cd05154">
    <property type="entry name" value="ACAD10_11_N-like"/>
    <property type="match status" value="1"/>
</dbReference>
<dbReference type="InterPro" id="IPR041726">
    <property type="entry name" value="ACAD10_11_N"/>
</dbReference>
<dbReference type="Gene3D" id="3.90.1200.10">
    <property type="match status" value="1"/>
</dbReference>
<dbReference type="InterPro" id="IPR011009">
    <property type="entry name" value="Kinase-like_dom_sf"/>
</dbReference>
<dbReference type="Proteomes" id="UP000549695">
    <property type="component" value="Unassembled WGS sequence"/>
</dbReference>
<dbReference type="PANTHER" id="PTHR21310">
    <property type="entry name" value="AMINOGLYCOSIDE PHOSPHOTRANSFERASE-RELATED-RELATED"/>
    <property type="match status" value="1"/>
</dbReference>
<dbReference type="PANTHER" id="PTHR21310:SF40">
    <property type="entry name" value="AMINOGLYCOSIDE PHOSPHOTRANSFERASE DOMAIN-CONTAINING PROTEIN-RELATED"/>
    <property type="match status" value="1"/>
</dbReference>
<dbReference type="EMBL" id="JACCCZ010000001">
    <property type="protein sequence ID" value="NYG04877.1"/>
    <property type="molecule type" value="Genomic_DNA"/>
</dbReference>
<dbReference type="Pfam" id="PF01636">
    <property type="entry name" value="APH"/>
    <property type="match status" value="1"/>
</dbReference>
<evidence type="ECO:0000313" key="2">
    <source>
        <dbReference type="EMBL" id="NYG04877.1"/>
    </source>
</evidence>